<evidence type="ECO:0000256" key="11">
    <source>
        <dbReference type="ARBA" id="ARBA00060830"/>
    </source>
</evidence>
<dbReference type="InterPro" id="IPR037118">
    <property type="entry name" value="Val-tRNA_synth_C_sf"/>
</dbReference>
<keyword evidence="2" id="KW-0436">Ligase</keyword>
<name>A0A402AJJ5_9CHLR</name>
<dbReference type="Pfam" id="PF10458">
    <property type="entry name" value="Val_tRNA-synt_C"/>
    <property type="match status" value="1"/>
</dbReference>
<accession>A0A402AJJ5</accession>
<dbReference type="GO" id="GO:0004832">
    <property type="term" value="F:valine-tRNA ligase activity"/>
    <property type="evidence" value="ECO:0007669"/>
    <property type="project" value="UniProtKB-EC"/>
</dbReference>
<evidence type="ECO:0000256" key="6">
    <source>
        <dbReference type="ARBA" id="ARBA00023054"/>
    </source>
</evidence>
<comment type="catalytic activity">
    <reaction evidence="10">
        <text>tRNA(Val) + L-valine + ATP = L-valyl-tRNA(Val) + AMP + diphosphate</text>
        <dbReference type="Rhea" id="RHEA:10704"/>
        <dbReference type="Rhea" id="RHEA-COMP:9672"/>
        <dbReference type="Rhea" id="RHEA-COMP:9708"/>
        <dbReference type="ChEBI" id="CHEBI:30616"/>
        <dbReference type="ChEBI" id="CHEBI:33019"/>
        <dbReference type="ChEBI" id="CHEBI:57762"/>
        <dbReference type="ChEBI" id="CHEBI:78442"/>
        <dbReference type="ChEBI" id="CHEBI:78537"/>
        <dbReference type="ChEBI" id="CHEBI:456215"/>
        <dbReference type="EC" id="6.1.1.9"/>
    </reaction>
</comment>
<organism evidence="15 16">
    <name type="scientific">Dictyobacter kobayashii</name>
    <dbReference type="NCBI Taxonomy" id="2014872"/>
    <lineage>
        <taxon>Bacteria</taxon>
        <taxon>Bacillati</taxon>
        <taxon>Chloroflexota</taxon>
        <taxon>Ktedonobacteria</taxon>
        <taxon>Ktedonobacterales</taxon>
        <taxon>Dictyobacteraceae</taxon>
        <taxon>Dictyobacter</taxon>
    </lineage>
</organism>
<feature type="domain" description="Valyl-tRNA synthetase tRNA-binding arm" evidence="14">
    <location>
        <begin position="152"/>
        <end position="216"/>
    </location>
</feature>
<feature type="domain" description="Methionyl/Valyl/Leucyl/Isoleucyl-tRNA synthetase anticodon-binding" evidence="13">
    <location>
        <begin position="2"/>
        <end position="90"/>
    </location>
</feature>
<keyword evidence="4" id="KW-0067">ATP-binding</keyword>
<evidence type="ECO:0000256" key="9">
    <source>
        <dbReference type="ARBA" id="ARBA00029936"/>
    </source>
</evidence>
<dbReference type="AlphaFoldDB" id="A0A402AJJ5"/>
<dbReference type="InterPro" id="IPR013155">
    <property type="entry name" value="M/V/L/I-tRNA-synth_anticd-bd"/>
</dbReference>
<dbReference type="InterPro" id="IPR019499">
    <property type="entry name" value="Val-tRNA_synth_tRNA-bd"/>
</dbReference>
<keyword evidence="6 12" id="KW-0175">Coiled coil</keyword>
<evidence type="ECO:0000256" key="2">
    <source>
        <dbReference type="ARBA" id="ARBA00022598"/>
    </source>
</evidence>
<keyword evidence="5" id="KW-0648">Protein biosynthesis</keyword>
<sequence length="220" mass="25215">MILRAVLDQSLRLLHPFMPFVTEEVWQYLYHFSEPNKEAWPASALIIAPWPQYNEAFVDEEAEQQFNLVQQVITLIRDARNQMNVEPARRIPAIMAVGNNVEMFTAQSPLIEFLARTEQPQLHTELPQKPEQAMSLLAGAVEIYLPLAGLLDLGKELERLEKEIAQATQESERIKSKLSNQNFVTRAKPEVVEKEREKLVAQEERISKLQARSAELASLK</sequence>
<evidence type="ECO:0000256" key="12">
    <source>
        <dbReference type="SAM" id="Coils"/>
    </source>
</evidence>
<feature type="coiled-coil region" evidence="12">
    <location>
        <begin position="150"/>
        <end position="212"/>
    </location>
</feature>
<keyword evidence="16" id="KW-1185">Reference proteome</keyword>
<comment type="similarity">
    <text evidence="11">Belongs to the class-I aminoacyl-tRNA synthetase family. ValS type 1 subfamily.</text>
</comment>
<gene>
    <name evidence="15" type="ORF">KDK_30970</name>
</gene>
<reference evidence="16" key="1">
    <citation type="submission" date="2018-12" db="EMBL/GenBank/DDBJ databases">
        <title>Tengunoibacter tsumagoiensis gen. nov., sp. nov., Dictyobacter kobayashii sp. nov., D. alpinus sp. nov., and D. joshuensis sp. nov. and description of Dictyobacteraceae fam. nov. within the order Ktedonobacterales isolated from Tengu-no-mugimeshi.</title>
        <authorList>
            <person name="Wang C.M."/>
            <person name="Zheng Y."/>
            <person name="Sakai Y."/>
            <person name="Toyoda A."/>
            <person name="Minakuchi Y."/>
            <person name="Abe K."/>
            <person name="Yokota A."/>
            <person name="Yabe S."/>
        </authorList>
    </citation>
    <scope>NUCLEOTIDE SEQUENCE [LARGE SCALE GENOMIC DNA]</scope>
    <source>
        <strain evidence="16">Uno11</strain>
    </source>
</reference>
<dbReference type="InterPro" id="IPR009080">
    <property type="entry name" value="tRNAsynth_Ia_anticodon-bd"/>
</dbReference>
<dbReference type="PANTHER" id="PTHR11946:SF93">
    <property type="entry name" value="VALINE--TRNA LIGASE, CHLOROPLASTIC_MITOCHONDRIAL 2"/>
    <property type="match status" value="1"/>
</dbReference>
<evidence type="ECO:0000256" key="8">
    <source>
        <dbReference type="ARBA" id="ARBA00024407"/>
    </source>
</evidence>
<evidence type="ECO:0000259" key="14">
    <source>
        <dbReference type="Pfam" id="PF10458"/>
    </source>
</evidence>
<dbReference type="Proteomes" id="UP000287188">
    <property type="component" value="Unassembled WGS sequence"/>
</dbReference>
<dbReference type="Gene3D" id="1.10.730.10">
    <property type="entry name" value="Isoleucyl-tRNA Synthetase, Domain 1"/>
    <property type="match status" value="1"/>
</dbReference>
<dbReference type="EC" id="6.1.1.9" evidence="1"/>
<dbReference type="Gene3D" id="1.10.287.380">
    <property type="entry name" value="Valyl-tRNA synthetase, C-terminal domain"/>
    <property type="match status" value="1"/>
</dbReference>
<keyword evidence="3" id="KW-0547">Nucleotide-binding</keyword>
<dbReference type="InterPro" id="IPR002303">
    <property type="entry name" value="Valyl-tRNA_ligase"/>
</dbReference>
<evidence type="ECO:0000256" key="4">
    <source>
        <dbReference type="ARBA" id="ARBA00022840"/>
    </source>
</evidence>
<dbReference type="GO" id="GO:0006438">
    <property type="term" value="P:valyl-tRNA aminoacylation"/>
    <property type="evidence" value="ECO:0007669"/>
    <property type="project" value="InterPro"/>
</dbReference>
<evidence type="ECO:0000259" key="13">
    <source>
        <dbReference type="Pfam" id="PF08264"/>
    </source>
</evidence>
<dbReference type="GO" id="GO:0005829">
    <property type="term" value="C:cytosol"/>
    <property type="evidence" value="ECO:0007669"/>
    <property type="project" value="TreeGrafter"/>
</dbReference>
<evidence type="ECO:0000313" key="16">
    <source>
        <dbReference type="Proteomes" id="UP000287188"/>
    </source>
</evidence>
<dbReference type="Pfam" id="PF08264">
    <property type="entry name" value="Anticodon_1"/>
    <property type="match status" value="1"/>
</dbReference>
<evidence type="ECO:0000256" key="1">
    <source>
        <dbReference type="ARBA" id="ARBA00013169"/>
    </source>
</evidence>
<dbReference type="FunFam" id="1.10.287.380:FF:000001">
    <property type="entry name" value="Valine--tRNA ligase"/>
    <property type="match status" value="1"/>
</dbReference>
<evidence type="ECO:0000256" key="10">
    <source>
        <dbReference type="ARBA" id="ARBA00047552"/>
    </source>
</evidence>
<evidence type="ECO:0000256" key="5">
    <source>
        <dbReference type="ARBA" id="ARBA00022917"/>
    </source>
</evidence>
<dbReference type="SUPFAM" id="SSF46589">
    <property type="entry name" value="tRNA-binding arm"/>
    <property type="match status" value="1"/>
</dbReference>
<evidence type="ECO:0000256" key="7">
    <source>
        <dbReference type="ARBA" id="ARBA00023146"/>
    </source>
</evidence>
<comment type="caution">
    <text evidence="15">The sequence shown here is derived from an EMBL/GenBank/DDBJ whole genome shotgun (WGS) entry which is preliminary data.</text>
</comment>
<dbReference type="SUPFAM" id="SSF47323">
    <property type="entry name" value="Anticodon-binding domain of a subclass of class I aminoacyl-tRNA synthetases"/>
    <property type="match status" value="1"/>
</dbReference>
<dbReference type="InterPro" id="IPR010978">
    <property type="entry name" value="tRNA-bd_arm"/>
</dbReference>
<keyword evidence="7" id="KW-0030">Aminoacyl-tRNA synthetase</keyword>
<dbReference type="GO" id="GO:0005524">
    <property type="term" value="F:ATP binding"/>
    <property type="evidence" value="ECO:0007669"/>
    <property type="project" value="UniProtKB-KW"/>
</dbReference>
<dbReference type="PANTHER" id="PTHR11946">
    <property type="entry name" value="VALYL-TRNA SYNTHETASES"/>
    <property type="match status" value="1"/>
</dbReference>
<evidence type="ECO:0000313" key="15">
    <source>
        <dbReference type="EMBL" id="GCE19297.1"/>
    </source>
</evidence>
<proteinExistence type="inferred from homology"/>
<dbReference type="EMBL" id="BIFS01000001">
    <property type="protein sequence ID" value="GCE19297.1"/>
    <property type="molecule type" value="Genomic_DNA"/>
</dbReference>
<evidence type="ECO:0000256" key="3">
    <source>
        <dbReference type="ARBA" id="ARBA00022741"/>
    </source>
</evidence>
<protein>
    <recommendedName>
        <fullName evidence="8">Valine--tRNA ligase</fullName>
        <ecNumber evidence="1">6.1.1.9</ecNumber>
    </recommendedName>
    <alternativeName>
        <fullName evidence="9">Valyl-tRNA synthetase</fullName>
    </alternativeName>
</protein>